<feature type="region of interest" description="Disordered" evidence="4">
    <location>
        <begin position="1"/>
        <end position="109"/>
    </location>
</feature>
<feature type="compositionally biased region" description="Low complexity" evidence="4">
    <location>
        <begin position="24"/>
        <end position="36"/>
    </location>
</feature>
<dbReference type="InterPro" id="IPR042791">
    <property type="entry name" value="CDK5RAP2"/>
</dbReference>
<dbReference type="Pfam" id="PF24622">
    <property type="entry name" value="TMP_4"/>
    <property type="match status" value="1"/>
</dbReference>
<dbReference type="GO" id="GO:0008017">
    <property type="term" value="F:microtubule binding"/>
    <property type="evidence" value="ECO:0007669"/>
    <property type="project" value="TreeGrafter"/>
</dbReference>
<comment type="caution">
    <text evidence="6">The sequence shown here is derived from an EMBL/GenBank/DDBJ whole genome shotgun (WGS) entry which is preliminary data.</text>
</comment>
<dbReference type="RefSeq" id="XP_036637205.1">
    <property type="nucleotide sequence ID" value="XM_036771360.1"/>
</dbReference>
<evidence type="ECO:0000313" key="6">
    <source>
        <dbReference type="EMBL" id="KAF7441361.1"/>
    </source>
</evidence>
<name>A0A8H7A7A7_PLEOS</name>
<dbReference type="PANTHER" id="PTHR46930">
    <property type="entry name" value="CDK5 REGULATORY SUBUNIT-ASSOCIATED PROTEIN 2"/>
    <property type="match status" value="1"/>
</dbReference>
<dbReference type="InterPro" id="IPR012943">
    <property type="entry name" value="Cnn_1N"/>
</dbReference>
<dbReference type="EMBL" id="JACETU010000001">
    <property type="protein sequence ID" value="KAF7441361.1"/>
    <property type="molecule type" value="Genomic_DNA"/>
</dbReference>
<dbReference type="GO" id="GO:0005815">
    <property type="term" value="C:microtubule organizing center"/>
    <property type="evidence" value="ECO:0007669"/>
    <property type="project" value="InterPro"/>
</dbReference>
<dbReference type="Proteomes" id="UP000623687">
    <property type="component" value="Unassembled WGS sequence"/>
</dbReference>
<dbReference type="GO" id="GO:0007059">
    <property type="term" value="P:chromosome segregation"/>
    <property type="evidence" value="ECO:0007669"/>
    <property type="project" value="TreeGrafter"/>
</dbReference>
<dbReference type="VEuPathDB" id="FungiDB:PC9H_001711"/>
<dbReference type="GO" id="GO:0043015">
    <property type="term" value="F:gamma-tubulin binding"/>
    <property type="evidence" value="ECO:0007669"/>
    <property type="project" value="TreeGrafter"/>
</dbReference>
<feature type="region of interest" description="Disordered" evidence="4">
    <location>
        <begin position="929"/>
        <end position="950"/>
    </location>
</feature>
<feature type="domain" description="Centrosomin N-terminal motif 1" evidence="5">
    <location>
        <begin position="114"/>
        <end position="185"/>
    </location>
</feature>
<dbReference type="OrthoDB" id="10255000at2759"/>
<proteinExistence type="predicted"/>
<dbReference type="GO" id="GO:0035371">
    <property type="term" value="C:microtubule plus-end"/>
    <property type="evidence" value="ECO:0007669"/>
    <property type="project" value="TreeGrafter"/>
</dbReference>
<protein>
    <recommendedName>
        <fullName evidence="5">Centrosomin N-terminal motif 1 domain-containing protein</fullName>
    </recommendedName>
</protein>
<organism evidence="6 7">
    <name type="scientific">Pleurotus ostreatus</name>
    <name type="common">Oyster mushroom</name>
    <name type="synonym">White-rot fungus</name>
    <dbReference type="NCBI Taxonomy" id="5322"/>
    <lineage>
        <taxon>Eukaryota</taxon>
        <taxon>Fungi</taxon>
        <taxon>Dikarya</taxon>
        <taxon>Basidiomycota</taxon>
        <taxon>Agaricomycotina</taxon>
        <taxon>Agaricomycetes</taxon>
        <taxon>Agaricomycetidae</taxon>
        <taxon>Agaricales</taxon>
        <taxon>Pleurotineae</taxon>
        <taxon>Pleurotaceae</taxon>
        <taxon>Pleurotus</taxon>
    </lineage>
</organism>
<gene>
    <name evidence="6" type="ORF">PC9H_001711</name>
</gene>
<dbReference type="GO" id="GO:0000132">
    <property type="term" value="P:establishment of mitotic spindle orientation"/>
    <property type="evidence" value="ECO:0007669"/>
    <property type="project" value="TreeGrafter"/>
</dbReference>
<evidence type="ECO:0000256" key="4">
    <source>
        <dbReference type="SAM" id="MobiDB-lite"/>
    </source>
</evidence>
<evidence type="ECO:0000259" key="5">
    <source>
        <dbReference type="Pfam" id="PF07989"/>
    </source>
</evidence>
<feature type="coiled-coil region" evidence="3">
    <location>
        <begin position="586"/>
        <end position="697"/>
    </location>
</feature>
<dbReference type="AlphaFoldDB" id="A0A8H7A7A7"/>
<feature type="region of interest" description="Disordered" evidence="4">
    <location>
        <begin position="265"/>
        <end position="285"/>
    </location>
</feature>
<reference evidence="6" key="1">
    <citation type="submission" date="2019-07" db="EMBL/GenBank/DDBJ databases">
        <authorList>
            <person name="Palmer J.M."/>
        </authorList>
    </citation>
    <scope>NUCLEOTIDE SEQUENCE</scope>
    <source>
        <strain evidence="6">PC9</strain>
    </source>
</reference>
<dbReference type="GO" id="GO:0097431">
    <property type="term" value="C:mitotic spindle pole"/>
    <property type="evidence" value="ECO:0007669"/>
    <property type="project" value="TreeGrafter"/>
</dbReference>
<dbReference type="Pfam" id="PF07989">
    <property type="entry name" value="Cnn_1N"/>
    <property type="match status" value="1"/>
</dbReference>
<keyword evidence="3" id="KW-0175">Coiled coil</keyword>
<dbReference type="GO" id="GO:0090266">
    <property type="term" value="P:regulation of mitotic cell cycle spindle assembly checkpoint"/>
    <property type="evidence" value="ECO:0007669"/>
    <property type="project" value="TreeGrafter"/>
</dbReference>
<evidence type="ECO:0000256" key="3">
    <source>
        <dbReference type="SAM" id="Coils"/>
    </source>
</evidence>
<comment type="subcellular location">
    <subcellularLocation>
        <location evidence="1">Cytoplasm</location>
    </subcellularLocation>
</comment>
<dbReference type="Gene3D" id="1.10.287.1490">
    <property type="match status" value="1"/>
</dbReference>
<dbReference type="GO" id="GO:0005737">
    <property type="term" value="C:cytoplasm"/>
    <property type="evidence" value="ECO:0007669"/>
    <property type="project" value="UniProtKB-SubCell"/>
</dbReference>
<keyword evidence="7" id="KW-1185">Reference proteome</keyword>
<evidence type="ECO:0000313" key="7">
    <source>
        <dbReference type="Proteomes" id="UP000623687"/>
    </source>
</evidence>
<dbReference type="PANTHER" id="PTHR46930:SF1">
    <property type="entry name" value="CDK5 REGULATORY SUBUNIT-ASSOCIATED PROTEIN 2"/>
    <property type="match status" value="1"/>
</dbReference>
<dbReference type="GO" id="GO:0001578">
    <property type="term" value="P:microtubule bundle formation"/>
    <property type="evidence" value="ECO:0007669"/>
    <property type="project" value="TreeGrafter"/>
</dbReference>
<evidence type="ECO:0000256" key="2">
    <source>
        <dbReference type="ARBA" id="ARBA00022490"/>
    </source>
</evidence>
<sequence length="950" mass="109244">MSAELSLGSLPFGFTPPGRGFRVPSSSTNPSSAPISTPSPPSGFSSLRKPSVDVGSASRLGSKVGDEEDNEGDFMETPGGERKRGMDFNTTPAASTRAKRTRASAGATKGAPLTLRDQEKQIDHLKKENFDLKLRLHFFEDRLHQMAPEQMETVIKQNITLKTEVQSRGMEIKKLKKVQTSLQREVDKLSRGAARERELEEKLEERDMELQELRRRRSGHSLDDFALREAEARNAELEEQLDSLKGLLEENTEEIERLQELLERKADESTMSEGGQGRRERMKRRVEDLEAENENIRERLEEHVDLLTRSRAQILDEIEDREVMQENLNALKDRLAAVTIELTQREDDLELRNRELEEMAEDHTRDLEDNDHAWRSEIVEMRNQKDNLADVLAEREAAIETLRVTIAGFQAEQDNIDEALKQLEDQIVDKDNEILNLNKTIDSLHDQLYQTEDEADHLKEAIERMQEDEDVEKQALHAEALAHRQRQEQLAHHSEDLDAQLREERRLRERAVADLDAADREHEEEMRRERRAFEAKESALQSALNDLARTQSLLDQREFDLQAVQTALQTIEAESKRAGETHTTARFSLQLEVDRLKRDLERLEDELARARKDLEDKDSKGRDRDGVLDRLHAENRDLATQLAAQTQARLNVTEKLDTTQASLKAAEVQVATFRSRIADLEERLSKDQRSLLAAENQYRDQLTERNTLLLTIYQYMDKILGVDKTPPFTNFSVFHDNLITRLKALSQIQLDFDKRCKEVESKFTKKLTDMRKQLDHRWKQIDKFEEAVKGYADAKAAWRRKYSSKEGELEAIKATNADLTTQLAAMKKPGQSDAMEVRALSARATNAERRLINAQNLLAASEEKVAEMNQRNASADSKWEARVKEYEARLKAAEEKYKRERQGAKERVNELENNMKNIREQLELAQKRNRQLNDVVQTARAGDSPGNSSR</sequence>
<keyword evidence="2" id="KW-0963">Cytoplasm</keyword>
<dbReference type="SUPFAM" id="SSF57997">
    <property type="entry name" value="Tropomyosin"/>
    <property type="match status" value="2"/>
</dbReference>
<dbReference type="GeneID" id="59371552"/>
<accession>A0A8H7A7A7</accession>
<evidence type="ECO:0000256" key="1">
    <source>
        <dbReference type="ARBA" id="ARBA00004496"/>
    </source>
</evidence>